<accession>A2GE65</accession>
<proteinExistence type="predicted"/>
<name>A2GE65_TRIV3</name>
<dbReference type="SUPFAM" id="SSF54236">
    <property type="entry name" value="Ubiquitin-like"/>
    <property type="match status" value="1"/>
</dbReference>
<protein>
    <submittedName>
        <fullName evidence="1">Uncharacterized protein</fullName>
    </submittedName>
</protein>
<reference evidence="1" key="1">
    <citation type="submission" date="2006-10" db="EMBL/GenBank/DDBJ databases">
        <authorList>
            <person name="Amadeo P."/>
            <person name="Zhao Q."/>
            <person name="Wortman J."/>
            <person name="Fraser-Liggett C."/>
            <person name="Carlton J."/>
        </authorList>
    </citation>
    <scope>NUCLEOTIDE SEQUENCE</scope>
    <source>
        <strain evidence="1">G3</strain>
    </source>
</reference>
<dbReference type="AlphaFoldDB" id="A2GE65"/>
<organism evidence="1 2">
    <name type="scientific">Trichomonas vaginalis (strain ATCC PRA-98 / G3)</name>
    <dbReference type="NCBI Taxonomy" id="412133"/>
    <lineage>
        <taxon>Eukaryota</taxon>
        <taxon>Metamonada</taxon>
        <taxon>Parabasalia</taxon>
        <taxon>Trichomonadida</taxon>
        <taxon>Trichomonadidae</taxon>
        <taxon>Trichomonas</taxon>
    </lineage>
</organism>
<dbReference type="InParanoid" id="A2GE65"/>
<dbReference type="VEuPathDB" id="TrichDB:TVAGG3_0643130"/>
<dbReference type="RefSeq" id="XP_001297485.1">
    <property type="nucleotide sequence ID" value="XM_001297484.1"/>
</dbReference>
<gene>
    <name evidence="1" type="ORF">TVAG_508140</name>
</gene>
<keyword evidence="2" id="KW-1185">Reference proteome</keyword>
<dbReference type="InterPro" id="IPR029071">
    <property type="entry name" value="Ubiquitin-like_domsf"/>
</dbReference>
<dbReference type="EMBL" id="DS115302">
    <property type="protein sequence ID" value="EAX84555.1"/>
    <property type="molecule type" value="Genomic_DNA"/>
</dbReference>
<evidence type="ECO:0000313" key="2">
    <source>
        <dbReference type="Proteomes" id="UP000001542"/>
    </source>
</evidence>
<evidence type="ECO:0000313" key="1">
    <source>
        <dbReference type="EMBL" id="EAX84555.1"/>
    </source>
</evidence>
<dbReference type="Proteomes" id="UP000001542">
    <property type="component" value="Unassembled WGS sequence"/>
</dbReference>
<reference evidence="1" key="2">
    <citation type="journal article" date="2007" name="Science">
        <title>Draft genome sequence of the sexually transmitted pathogen Trichomonas vaginalis.</title>
        <authorList>
            <person name="Carlton J.M."/>
            <person name="Hirt R.P."/>
            <person name="Silva J.C."/>
            <person name="Delcher A.L."/>
            <person name="Schatz M."/>
            <person name="Zhao Q."/>
            <person name="Wortman J.R."/>
            <person name="Bidwell S.L."/>
            <person name="Alsmark U.C.M."/>
            <person name="Besteiro S."/>
            <person name="Sicheritz-Ponten T."/>
            <person name="Noel C.J."/>
            <person name="Dacks J.B."/>
            <person name="Foster P.G."/>
            <person name="Simillion C."/>
            <person name="Van de Peer Y."/>
            <person name="Miranda-Saavedra D."/>
            <person name="Barton G.J."/>
            <person name="Westrop G.D."/>
            <person name="Mueller S."/>
            <person name="Dessi D."/>
            <person name="Fiori P.L."/>
            <person name="Ren Q."/>
            <person name="Paulsen I."/>
            <person name="Zhang H."/>
            <person name="Bastida-Corcuera F.D."/>
            <person name="Simoes-Barbosa A."/>
            <person name="Brown M.T."/>
            <person name="Hayes R.D."/>
            <person name="Mukherjee M."/>
            <person name="Okumura C.Y."/>
            <person name="Schneider R."/>
            <person name="Smith A.J."/>
            <person name="Vanacova S."/>
            <person name="Villalvazo M."/>
            <person name="Haas B.J."/>
            <person name="Pertea M."/>
            <person name="Feldblyum T.V."/>
            <person name="Utterback T.R."/>
            <person name="Shu C.L."/>
            <person name="Osoegawa K."/>
            <person name="de Jong P.J."/>
            <person name="Hrdy I."/>
            <person name="Horvathova L."/>
            <person name="Zubacova Z."/>
            <person name="Dolezal P."/>
            <person name="Malik S.B."/>
            <person name="Logsdon J.M. Jr."/>
            <person name="Henze K."/>
            <person name="Gupta A."/>
            <person name="Wang C.C."/>
            <person name="Dunne R.L."/>
            <person name="Upcroft J.A."/>
            <person name="Upcroft P."/>
            <person name="White O."/>
            <person name="Salzberg S.L."/>
            <person name="Tang P."/>
            <person name="Chiu C.-H."/>
            <person name="Lee Y.-S."/>
            <person name="Embley T.M."/>
            <person name="Coombs G.H."/>
            <person name="Mottram J.C."/>
            <person name="Tachezy J."/>
            <person name="Fraser-Liggett C.M."/>
            <person name="Johnson P.J."/>
        </authorList>
    </citation>
    <scope>NUCLEOTIDE SEQUENCE [LARGE SCALE GENOMIC DNA]</scope>
    <source>
        <strain evidence="1">G3</strain>
    </source>
</reference>
<sequence length="137" mass="16490">MLHKCSEEIMIKLKHRNNCPRYQFVRIDKPISIIHQEYGIVECVYNGVVLNQELTFRDYAMKSGAVINVVFEKERNPNPQRLRELGLPEQDQYGPLVEYNGRKITQKQYQFEKLVEHLVELRRQNYNNYFEIQQRSN</sequence>
<dbReference type="VEuPathDB" id="TrichDB:TVAG_508140"/>
<dbReference type="KEGG" id="tva:4742187"/>